<name>A0A2N0DGI0_RHISU</name>
<feature type="domain" description="Aminotransferase class V" evidence="2">
    <location>
        <begin position="54"/>
        <end position="416"/>
    </location>
</feature>
<dbReference type="RefSeq" id="WP_051336493.1">
    <property type="nucleotide sequence ID" value="NZ_CP104144.1"/>
</dbReference>
<dbReference type="Gene3D" id="3.40.640.10">
    <property type="entry name" value="Type I PLP-dependent aspartate aminotransferase-like (Major domain)"/>
    <property type="match status" value="1"/>
</dbReference>
<evidence type="ECO:0000256" key="1">
    <source>
        <dbReference type="ARBA" id="ARBA00022898"/>
    </source>
</evidence>
<keyword evidence="3" id="KW-0808">Transferase</keyword>
<dbReference type="InterPro" id="IPR015421">
    <property type="entry name" value="PyrdxlP-dep_Trfase_major"/>
</dbReference>
<dbReference type="PANTHER" id="PTHR43686">
    <property type="entry name" value="SULFURTRANSFERASE-RELATED"/>
    <property type="match status" value="1"/>
</dbReference>
<evidence type="ECO:0000313" key="3">
    <source>
        <dbReference type="EMBL" id="PKA45183.1"/>
    </source>
</evidence>
<keyword evidence="4" id="KW-0614">Plasmid</keyword>
<sequence>MTVEAVRPATSQTATPLSRFRQSLRNAGVTADLRDGLVGATAKIAGPYGEKDLVYADYVASGRALHQIEHFVLEEVLPYYANSHTEASYCGGFMTRMRREARALIGGFCGATERHAVIFTGSGATSGINRLVKLFGVAEAAAAGKRPRIIIGPYEHHSNILPWRESGAEIVEIAEHGSGGPDLSLLKEALGDGSPDLTICSLSAASNITGITSDVATITAIVKAAGAKMIWDYAGAGPYVPISMSPATDAEIDAIVVSPHKFIGGPGASGILILRRDALSTNKPSWPGGGTVKFVSPKTHDYSDSLESREEAGTPNVVGDIRAALAFIVKDAIGLDTMVRRNRELAQRAFSAWKAVPQLELLGLSDPDRLPIFSFRVKNAKGGYVHQQLITRMLSDRFGIQARGGCACAGPYVHRLLSIDDQQSEEIRQAILFGEEIKKPGFIRLNFSVLLPDEKVQFILDSVAQIAADATTFESDYDVDPHRARFFPRAAATEGTAYAKA</sequence>
<gene>
    <name evidence="3" type="ORF">CWR43_05200</name>
    <name evidence="4" type="ORF">N2599_31575</name>
</gene>
<evidence type="ECO:0000259" key="2">
    <source>
        <dbReference type="Pfam" id="PF00266"/>
    </source>
</evidence>
<dbReference type="Proteomes" id="UP001060123">
    <property type="component" value="Plasmid pWSM1592_1"/>
</dbReference>
<evidence type="ECO:0000313" key="5">
    <source>
        <dbReference type="Proteomes" id="UP000232164"/>
    </source>
</evidence>
<dbReference type="Proteomes" id="UP000232164">
    <property type="component" value="Unassembled WGS sequence"/>
</dbReference>
<accession>A0A2N0DGI0</accession>
<dbReference type="GO" id="GO:0008483">
    <property type="term" value="F:transaminase activity"/>
    <property type="evidence" value="ECO:0007669"/>
    <property type="project" value="UniProtKB-KW"/>
</dbReference>
<dbReference type="EMBL" id="CP104144">
    <property type="protein sequence ID" value="UWU17303.1"/>
    <property type="molecule type" value="Genomic_DNA"/>
</dbReference>
<dbReference type="InterPro" id="IPR000192">
    <property type="entry name" value="Aminotrans_V_dom"/>
</dbReference>
<proteinExistence type="predicted"/>
<geneLocation type="plasmid" evidence="4 6">
    <name>pWSM1592_1</name>
</geneLocation>
<evidence type="ECO:0000313" key="4">
    <source>
        <dbReference type="EMBL" id="UWU17303.1"/>
    </source>
</evidence>
<keyword evidence="6" id="KW-1185">Reference proteome</keyword>
<dbReference type="AlphaFoldDB" id="A0A2N0DGI0"/>
<dbReference type="Gene3D" id="3.90.1150.10">
    <property type="entry name" value="Aspartate Aminotransferase, domain 1"/>
    <property type="match status" value="1"/>
</dbReference>
<keyword evidence="3" id="KW-0032">Aminotransferase</keyword>
<reference evidence="3 5" key="2">
    <citation type="submission" date="2017-12" db="EMBL/GenBank/DDBJ databases">
        <title>Genome sequence of Rhizobium sullae HCNT1 isolated from Sulla coronaria nodules and featuring peculiar denitrification phenotypes.</title>
        <authorList>
            <person name="De Diego-Diaz B."/>
            <person name="Treu L."/>
            <person name="Campanaro S."/>
            <person name="Da Silva Duarte V."/>
            <person name="Basaglia M."/>
            <person name="Favaro L."/>
            <person name="Casella S."/>
            <person name="Squartini A."/>
        </authorList>
    </citation>
    <scope>NUCLEOTIDE SEQUENCE [LARGE SCALE GENOMIC DNA]</scope>
    <source>
        <strain evidence="3 5">HCNT1</strain>
    </source>
</reference>
<dbReference type="SUPFAM" id="SSF53383">
    <property type="entry name" value="PLP-dependent transferases"/>
    <property type="match status" value="1"/>
</dbReference>
<dbReference type="EMBL" id="PIQN01000003">
    <property type="protein sequence ID" value="PKA45183.1"/>
    <property type="molecule type" value="Genomic_DNA"/>
</dbReference>
<keyword evidence="1" id="KW-0663">Pyridoxal phosphate</keyword>
<evidence type="ECO:0000313" key="6">
    <source>
        <dbReference type="Proteomes" id="UP001060123"/>
    </source>
</evidence>
<dbReference type="STRING" id="1041146.GCA_000427985_05195"/>
<protein>
    <submittedName>
        <fullName evidence="3">Aminotransferase class V-fold PLP-dependent enzyme</fullName>
    </submittedName>
</protein>
<dbReference type="PANTHER" id="PTHR43686:SF1">
    <property type="entry name" value="AMINOTRAN_5 DOMAIN-CONTAINING PROTEIN"/>
    <property type="match status" value="1"/>
</dbReference>
<dbReference type="InterPro" id="IPR015424">
    <property type="entry name" value="PyrdxlP-dep_Trfase"/>
</dbReference>
<dbReference type="InterPro" id="IPR015422">
    <property type="entry name" value="PyrdxlP-dep_Trfase_small"/>
</dbReference>
<reference evidence="4" key="3">
    <citation type="submission" date="2022-09" db="EMBL/GenBank/DDBJ databases">
        <title>Australian commercial rhizobial inoculants.</title>
        <authorList>
            <person name="Kohlmeier M.G."/>
            <person name="O'Hara G.W."/>
            <person name="Colombi E."/>
            <person name="Ramsay J.P."/>
            <person name="Terpolilli J."/>
        </authorList>
    </citation>
    <scope>NUCLEOTIDE SEQUENCE</scope>
    <source>
        <strain evidence="4">WSM1592</strain>
        <plasmid evidence="4">pWSM1592_1</plasmid>
    </source>
</reference>
<organism evidence="3 5">
    <name type="scientific">Rhizobium sullae</name>
    <name type="common">Rhizobium hedysari</name>
    <dbReference type="NCBI Taxonomy" id="50338"/>
    <lineage>
        <taxon>Bacteria</taxon>
        <taxon>Pseudomonadati</taxon>
        <taxon>Pseudomonadota</taxon>
        <taxon>Alphaproteobacteria</taxon>
        <taxon>Hyphomicrobiales</taxon>
        <taxon>Rhizobiaceae</taxon>
        <taxon>Rhizobium/Agrobacterium group</taxon>
        <taxon>Rhizobium</taxon>
    </lineage>
</organism>
<reference evidence="3 5" key="1">
    <citation type="submission" date="2017-11" db="EMBL/GenBank/DDBJ databases">
        <authorList>
            <person name="Han C.G."/>
        </authorList>
    </citation>
    <scope>NUCLEOTIDE SEQUENCE [LARGE SCALE GENOMIC DNA]</scope>
    <source>
        <strain evidence="3 5">HCNT1</strain>
    </source>
</reference>
<dbReference type="Pfam" id="PF00266">
    <property type="entry name" value="Aminotran_5"/>
    <property type="match status" value="1"/>
</dbReference>